<dbReference type="Proteomes" id="UP000462376">
    <property type="component" value="Unassembled WGS sequence"/>
</dbReference>
<proteinExistence type="predicted"/>
<accession>A0A7J5HUD6</accession>
<organism evidence="1 2">
    <name type="scientific">Bacteroides uniformis</name>
    <dbReference type="NCBI Taxonomy" id="820"/>
    <lineage>
        <taxon>Bacteria</taxon>
        <taxon>Pseudomonadati</taxon>
        <taxon>Bacteroidota</taxon>
        <taxon>Bacteroidia</taxon>
        <taxon>Bacteroidales</taxon>
        <taxon>Bacteroidaceae</taxon>
        <taxon>Bacteroides</taxon>
    </lineage>
</organism>
<evidence type="ECO:0000313" key="1">
    <source>
        <dbReference type="EMBL" id="KAB4231171.1"/>
    </source>
</evidence>
<dbReference type="RefSeq" id="WP_151856108.1">
    <property type="nucleotide sequence ID" value="NZ_JAHONI010000001.1"/>
</dbReference>
<protein>
    <submittedName>
        <fullName evidence="1">Uncharacterized protein</fullName>
    </submittedName>
</protein>
<evidence type="ECO:0000313" key="2">
    <source>
        <dbReference type="Proteomes" id="UP000462376"/>
    </source>
</evidence>
<dbReference type="AlphaFoldDB" id="A0A7J5HUD6"/>
<sequence>MIYSRNISIEDREALEIFYRKAYPQRKDIKKYLDSTLFSLPLSQIKDSLIICDDDKIIGVNLCISTKAMINNEEYDIVWSYDTLVLPDYRTTDAGTFIAEFWYKRKDIFGAGLSEISEKMSKVMKSKFIAYATAYIKFNLTSRYLINLIRPIFPLQSVYEKEFPLTLSVQDTKFQKINSPEDFVVPESGYWNNGIIEFKRDIDFIAWRFFQSDSRYTVYQEIGGNVYFACRIIEWHNIPLLYIVDYRFDLAQIEVFNDIIDGALILMKKLNCAGLYIRCSLEPLREICEKRHFLGKGQGAQIVTRFKPATKGDYPVFFTAADSDMDFK</sequence>
<comment type="caution">
    <text evidence="1">The sequence shown here is derived from an EMBL/GenBank/DDBJ whole genome shotgun (WGS) entry which is preliminary data.</text>
</comment>
<name>A0A7J5HUD6_BACUN</name>
<dbReference type="EMBL" id="WCTL01000022">
    <property type="protein sequence ID" value="KAB4231171.1"/>
    <property type="molecule type" value="Genomic_DNA"/>
</dbReference>
<gene>
    <name evidence="1" type="ORF">GAP47_18390</name>
</gene>
<reference evidence="1 2" key="1">
    <citation type="journal article" date="2019" name="Nat. Med.">
        <title>A library of human gut bacterial isolates paired with longitudinal multiomics data enables mechanistic microbiome research.</title>
        <authorList>
            <person name="Poyet M."/>
            <person name="Groussin M."/>
            <person name="Gibbons S.M."/>
            <person name="Avila-Pacheco J."/>
            <person name="Jiang X."/>
            <person name="Kearney S.M."/>
            <person name="Perrotta A.R."/>
            <person name="Berdy B."/>
            <person name="Zhao S."/>
            <person name="Lieberman T.D."/>
            <person name="Swanson P.K."/>
            <person name="Smith M."/>
            <person name="Roesemann S."/>
            <person name="Alexander J.E."/>
            <person name="Rich S.A."/>
            <person name="Livny J."/>
            <person name="Vlamakis H."/>
            <person name="Clish C."/>
            <person name="Bullock K."/>
            <person name="Deik A."/>
            <person name="Scott J."/>
            <person name="Pierce K.A."/>
            <person name="Xavier R.J."/>
            <person name="Alm E.J."/>
        </authorList>
    </citation>
    <scope>NUCLEOTIDE SEQUENCE [LARGE SCALE GENOMIC DNA]</scope>
    <source>
        <strain evidence="1 2">BIOML-A5</strain>
    </source>
</reference>